<name>A0A0E9VWW9_ANGAN</name>
<accession>A0A0E9VWW9</accession>
<reference evidence="1" key="1">
    <citation type="submission" date="2014-11" db="EMBL/GenBank/DDBJ databases">
        <authorList>
            <person name="Amaro Gonzalez C."/>
        </authorList>
    </citation>
    <scope>NUCLEOTIDE SEQUENCE</scope>
</reference>
<sequence length="21" mass="2540">MGIIIHRIFYLFLLLSCQVFI</sequence>
<reference evidence="1" key="2">
    <citation type="journal article" date="2015" name="Fish Shellfish Immunol.">
        <title>Early steps in the European eel (Anguilla anguilla)-Vibrio vulnificus interaction in the gills: Role of the RtxA13 toxin.</title>
        <authorList>
            <person name="Callol A."/>
            <person name="Pajuelo D."/>
            <person name="Ebbesson L."/>
            <person name="Teles M."/>
            <person name="MacKenzie S."/>
            <person name="Amaro C."/>
        </authorList>
    </citation>
    <scope>NUCLEOTIDE SEQUENCE</scope>
</reference>
<evidence type="ECO:0000313" key="1">
    <source>
        <dbReference type="EMBL" id="JAH81780.1"/>
    </source>
</evidence>
<proteinExistence type="predicted"/>
<organism evidence="1">
    <name type="scientific">Anguilla anguilla</name>
    <name type="common">European freshwater eel</name>
    <name type="synonym">Muraena anguilla</name>
    <dbReference type="NCBI Taxonomy" id="7936"/>
    <lineage>
        <taxon>Eukaryota</taxon>
        <taxon>Metazoa</taxon>
        <taxon>Chordata</taxon>
        <taxon>Craniata</taxon>
        <taxon>Vertebrata</taxon>
        <taxon>Euteleostomi</taxon>
        <taxon>Actinopterygii</taxon>
        <taxon>Neopterygii</taxon>
        <taxon>Teleostei</taxon>
        <taxon>Anguilliformes</taxon>
        <taxon>Anguillidae</taxon>
        <taxon>Anguilla</taxon>
    </lineage>
</organism>
<dbReference type="AlphaFoldDB" id="A0A0E9VWW9"/>
<protein>
    <submittedName>
        <fullName evidence="1">Uncharacterized protein</fullName>
    </submittedName>
</protein>
<dbReference type="EMBL" id="GBXM01026797">
    <property type="protein sequence ID" value="JAH81780.1"/>
    <property type="molecule type" value="Transcribed_RNA"/>
</dbReference>